<gene>
    <name evidence="1" type="ORF">SAMN04487988_10693</name>
</gene>
<dbReference type="OrthoDB" id="833044at2"/>
<dbReference type="Proteomes" id="UP000199642">
    <property type="component" value="Unassembled WGS sequence"/>
</dbReference>
<evidence type="ECO:0000313" key="1">
    <source>
        <dbReference type="EMBL" id="SFG65656.1"/>
    </source>
</evidence>
<dbReference type="EMBL" id="FOPC01000006">
    <property type="protein sequence ID" value="SFG65656.1"/>
    <property type="molecule type" value="Genomic_DNA"/>
</dbReference>
<keyword evidence="2" id="KW-1185">Reference proteome</keyword>
<organism evidence="1 2">
    <name type="scientific">Algoriphagus hitonicola</name>
    <dbReference type="NCBI Taxonomy" id="435880"/>
    <lineage>
        <taxon>Bacteria</taxon>
        <taxon>Pseudomonadati</taxon>
        <taxon>Bacteroidota</taxon>
        <taxon>Cytophagia</taxon>
        <taxon>Cytophagales</taxon>
        <taxon>Cyclobacteriaceae</taxon>
        <taxon>Algoriphagus</taxon>
    </lineage>
</organism>
<accession>A0A1I2TT54</accession>
<reference evidence="2" key="1">
    <citation type="submission" date="2016-10" db="EMBL/GenBank/DDBJ databases">
        <authorList>
            <person name="Varghese N."/>
            <person name="Submissions S."/>
        </authorList>
    </citation>
    <scope>NUCLEOTIDE SEQUENCE [LARGE SCALE GENOMIC DNA]</scope>
    <source>
        <strain evidence="2">DSM 19315</strain>
    </source>
</reference>
<dbReference type="AlphaFoldDB" id="A0A1I2TT54"/>
<sequence>MKASLYPIFLFLFLIIFQSSAQIPSISLDIIQQELNGGNPLPSEESFYIQGAIPEGIEMVKVKIYPSNKSESKGYDYMWKTPFGYEDLSYQLLVSDPLRASDEYNLTFSYYQKAGENQMEEVRSLIFKNIQTYLSTVTLVRNSKIKFLDSQEVILSRLNEIVEEGAYYFELPNGKDFRGFSDLVKNKLEQGKKLKLKNAELNQPNTDEEDNARASYASDYLEELESTLQSEVIQYLSLQMLVQVDELDFKKYPSEKKPNALTLNAGYGAIMLSNGLPEREFISSPYAGLSFPLGNRAFNRFMNNLTLSTGVFISGNLENSQNERITGPIFNWPVYAGLGYNIFRFFRINAGASFLTTYQADGTKNRSINPYIGISADLRIWLGLGNK</sequence>
<name>A0A1I2TT54_9BACT</name>
<dbReference type="STRING" id="435880.SAMN04487988_10693"/>
<dbReference type="RefSeq" id="WP_092791145.1">
    <property type="nucleotide sequence ID" value="NZ_FOPC01000006.1"/>
</dbReference>
<proteinExistence type="predicted"/>
<evidence type="ECO:0000313" key="2">
    <source>
        <dbReference type="Proteomes" id="UP000199642"/>
    </source>
</evidence>
<protein>
    <submittedName>
        <fullName evidence="1">Uncharacterized protein</fullName>
    </submittedName>
</protein>